<reference evidence="11" key="1">
    <citation type="submission" date="2022-08" db="EMBL/GenBank/DDBJ databases">
        <authorList>
            <person name="Marques A."/>
        </authorList>
    </citation>
    <scope>NUCLEOTIDE SEQUENCE</scope>
    <source>
        <strain evidence="11">RhyPub2mFocal</strain>
        <tissue evidence="11">Leaves</tissue>
    </source>
</reference>
<dbReference type="SUPFAM" id="SSF54292">
    <property type="entry name" value="2Fe-2S ferredoxin-like"/>
    <property type="match status" value="1"/>
</dbReference>
<comment type="subcellular location">
    <subcellularLocation>
        <location evidence="1 9">Plastid</location>
        <location evidence="1 9">Chloroplast</location>
    </subcellularLocation>
</comment>
<comment type="cofactor">
    <cofactor evidence="9">
        <name>[2Fe-2S] cluster</name>
        <dbReference type="ChEBI" id="CHEBI:190135"/>
    </cofactor>
    <text evidence="9">Binds 1 [2Fe-2S] cluster.</text>
</comment>
<accession>A0AAV8DSR4</accession>
<evidence type="ECO:0000256" key="4">
    <source>
        <dbReference type="ARBA" id="ARBA00022714"/>
    </source>
</evidence>
<dbReference type="PANTHER" id="PTHR43112:SF3">
    <property type="entry name" value="FERREDOXIN-2, CHLOROPLASTIC"/>
    <property type="match status" value="1"/>
</dbReference>
<proteinExistence type="inferred from homology"/>
<evidence type="ECO:0000256" key="3">
    <source>
        <dbReference type="ARBA" id="ARBA00022448"/>
    </source>
</evidence>
<dbReference type="CDD" id="cd00207">
    <property type="entry name" value="fer2"/>
    <property type="match status" value="1"/>
</dbReference>
<dbReference type="PROSITE" id="PS51085">
    <property type="entry name" value="2FE2S_FER_2"/>
    <property type="match status" value="1"/>
</dbReference>
<keyword evidence="6 9" id="KW-0249">Electron transport</keyword>
<evidence type="ECO:0000256" key="2">
    <source>
        <dbReference type="ARBA" id="ARBA00007874"/>
    </source>
</evidence>
<dbReference type="Gene3D" id="3.10.20.30">
    <property type="match status" value="1"/>
</dbReference>
<name>A0AAV8DSR4_9POAL</name>
<feature type="domain" description="2Fe-2S ferredoxin-type" evidence="10">
    <location>
        <begin position="53"/>
        <end position="143"/>
    </location>
</feature>
<dbReference type="InterPro" id="IPR006058">
    <property type="entry name" value="2Fe2S_fd_BS"/>
</dbReference>
<keyword evidence="13" id="KW-1185">Reference proteome</keyword>
<dbReference type="Proteomes" id="UP001140206">
    <property type="component" value="Chromosome 3"/>
</dbReference>
<dbReference type="PANTHER" id="PTHR43112">
    <property type="entry name" value="FERREDOXIN"/>
    <property type="match status" value="1"/>
</dbReference>
<dbReference type="GO" id="GO:0051537">
    <property type="term" value="F:2 iron, 2 sulfur cluster binding"/>
    <property type="evidence" value="ECO:0007669"/>
    <property type="project" value="UniProtKB-KW"/>
</dbReference>
<evidence type="ECO:0000313" key="11">
    <source>
        <dbReference type="EMBL" id="KAJ4772528.1"/>
    </source>
</evidence>
<keyword evidence="9" id="KW-0934">Plastid</keyword>
<evidence type="ECO:0000256" key="7">
    <source>
        <dbReference type="ARBA" id="ARBA00023004"/>
    </source>
</evidence>
<protein>
    <recommendedName>
        <fullName evidence="9">Ferredoxin</fullName>
    </recommendedName>
</protein>
<dbReference type="NCBIfam" id="TIGR02008">
    <property type="entry name" value="fdx_plant"/>
    <property type="match status" value="1"/>
</dbReference>
<keyword evidence="4 9" id="KW-0001">2Fe-2S</keyword>
<dbReference type="AlphaFoldDB" id="A0AAV8DSR4"/>
<keyword evidence="8 9" id="KW-0411">Iron-sulfur</keyword>
<dbReference type="GO" id="GO:0046872">
    <property type="term" value="F:metal ion binding"/>
    <property type="evidence" value="ECO:0007669"/>
    <property type="project" value="UniProtKB-KW"/>
</dbReference>
<sequence>MATSATAATLSLTTIPFTHPHSVVGNALVSRVAFGLNKEDVAKRGKVACMATYNVKLITPSGEVNLQVPDDVYIVDQAEEEGIDLPFSCRAGSCSSCAGKVVSGEVDQSDGSFLDNEQIEAGWVLTCVAYPKSDVVIETHKEEEMG</sequence>
<keyword evidence="5 9" id="KW-0479">Metal-binding</keyword>
<comment type="similarity">
    <text evidence="2 9">Belongs to the 2Fe2S plant-type ferredoxin family.</text>
</comment>
<evidence type="ECO:0000256" key="1">
    <source>
        <dbReference type="ARBA" id="ARBA00004229"/>
    </source>
</evidence>
<evidence type="ECO:0000259" key="10">
    <source>
        <dbReference type="PROSITE" id="PS51085"/>
    </source>
</evidence>
<dbReference type="GO" id="GO:0022900">
    <property type="term" value="P:electron transport chain"/>
    <property type="evidence" value="ECO:0007669"/>
    <property type="project" value="InterPro"/>
</dbReference>
<evidence type="ECO:0000313" key="12">
    <source>
        <dbReference type="EMBL" id="KAJ4779559.1"/>
    </source>
</evidence>
<keyword evidence="3 9" id="KW-0813">Transport</keyword>
<evidence type="ECO:0000256" key="9">
    <source>
        <dbReference type="RuleBase" id="RU364001"/>
    </source>
</evidence>
<dbReference type="PROSITE" id="PS00197">
    <property type="entry name" value="2FE2S_FER_1"/>
    <property type="match status" value="1"/>
</dbReference>
<dbReference type="GO" id="GO:0009570">
    <property type="term" value="C:chloroplast stroma"/>
    <property type="evidence" value="ECO:0007669"/>
    <property type="project" value="TreeGrafter"/>
</dbReference>
<dbReference type="Pfam" id="PF00111">
    <property type="entry name" value="Fer2"/>
    <property type="match status" value="1"/>
</dbReference>
<dbReference type="EMBL" id="JAMFTS010000003">
    <property type="protein sequence ID" value="KAJ4772528.1"/>
    <property type="molecule type" value="Genomic_DNA"/>
</dbReference>
<comment type="caution">
    <text evidence="11">The sequence shown here is derived from an EMBL/GenBank/DDBJ whole genome shotgun (WGS) entry which is preliminary data.</text>
</comment>
<evidence type="ECO:0000313" key="13">
    <source>
        <dbReference type="Proteomes" id="UP001140206"/>
    </source>
</evidence>
<keyword evidence="7 9" id="KW-0408">Iron</keyword>
<dbReference type="FunFam" id="3.10.20.30:FF:000014">
    <property type="entry name" value="Ferredoxin"/>
    <property type="match status" value="1"/>
</dbReference>
<keyword evidence="9" id="KW-0150">Chloroplast</keyword>
<comment type="function">
    <text evidence="9">Ferredoxins are iron-sulfur proteins that transfer electrons in a wide variety of metabolic reactions.</text>
</comment>
<organism evidence="11 13">
    <name type="scientific">Rhynchospora pubera</name>
    <dbReference type="NCBI Taxonomy" id="906938"/>
    <lineage>
        <taxon>Eukaryota</taxon>
        <taxon>Viridiplantae</taxon>
        <taxon>Streptophyta</taxon>
        <taxon>Embryophyta</taxon>
        <taxon>Tracheophyta</taxon>
        <taxon>Spermatophyta</taxon>
        <taxon>Magnoliopsida</taxon>
        <taxon>Liliopsida</taxon>
        <taxon>Poales</taxon>
        <taxon>Cyperaceae</taxon>
        <taxon>Cyperoideae</taxon>
        <taxon>Rhynchosporeae</taxon>
        <taxon>Rhynchospora</taxon>
    </lineage>
</organism>
<dbReference type="InterPro" id="IPR001041">
    <property type="entry name" value="2Fe-2S_ferredoxin-type"/>
</dbReference>
<evidence type="ECO:0000256" key="8">
    <source>
        <dbReference type="ARBA" id="ARBA00023014"/>
    </source>
</evidence>
<evidence type="ECO:0000256" key="6">
    <source>
        <dbReference type="ARBA" id="ARBA00022982"/>
    </source>
</evidence>
<dbReference type="GO" id="GO:0009055">
    <property type="term" value="F:electron transfer activity"/>
    <property type="evidence" value="ECO:0007669"/>
    <property type="project" value="InterPro"/>
</dbReference>
<dbReference type="InterPro" id="IPR010241">
    <property type="entry name" value="Fd_pln"/>
</dbReference>
<gene>
    <name evidence="11" type="ORF">LUZ62_056785</name>
    <name evidence="12" type="ORF">LUZ62_063816</name>
</gene>
<dbReference type="InterPro" id="IPR012675">
    <property type="entry name" value="Beta-grasp_dom_sf"/>
</dbReference>
<dbReference type="InterPro" id="IPR036010">
    <property type="entry name" value="2Fe-2S_ferredoxin-like_sf"/>
</dbReference>
<dbReference type="EMBL" id="JAMFTS010000003">
    <property type="protein sequence ID" value="KAJ4779559.1"/>
    <property type="molecule type" value="Genomic_DNA"/>
</dbReference>
<evidence type="ECO:0000256" key="5">
    <source>
        <dbReference type="ARBA" id="ARBA00022723"/>
    </source>
</evidence>